<accession>A0ABD0TYW2</accession>
<feature type="region of interest" description="Disordered" evidence="1">
    <location>
        <begin position="1"/>
        <end position="35"/>
    </location>
</feature>
<dbReference type="Proteomes" id="UP001552299">
    <property type="component" value="Unassembled WGS sequence"/>
</dbReference>
<reference evidence="2 3" key="1">
    <citation type="journal article" date="2024" name="Plant Biotechnol. J.">
        <title>Dendrobium thyrsiflorum genome and its molecular insights into genes involved in important horticultural traits.</title>
        <authorList>
            <person name="Chen B."/>
            <person name="Wang J.Y."/>
            <person name="Zheng P.J."/>
            <person name="Li K.L."/>
            <person name="Liang Y.M."/>
            <person name="Chen X.F."/>
            <person name="Zhang C."/>
            <person name="Zhao X."/>
            <person name="He X."/>
            <person name="Zhang G.Q."/>
            <person name="Liu Z.J."/>
            <person name="Xu Q."/>
        </authorList>
    </citation>
    <scope>NUCLEOTIDE SEQUENCE [LARGE SCALE GENOMIC DNA]</scope>
    <source>
        <strain evidence="2">GZMU011</strain>
    </source>
</reference>
<evidence type="ECO:0000313" key="3">
    <source>
        <dbReference type="Proteomes" id="UP001552299"/>
    </source>
</evidence>
<evidence type="ECO:0000256" key="1">
    <source>
        <dbReference type="SAM" id="MobiDB-lite"/>
    </source>
</evidence>
<protein>
    <submittedName>
        <fullName evidence="2">Uncharacterized protein</fullName>
    </submittedName>
</protein>
<keyword evidence="3" id="KW-1185">Reference proteome</keyword>
<evidence type="ECO:0000313" key="2">
    <source>
        <dbReference type="EMBL" id="KAL0904797.1"/>
    </source>
</evidence>
<sequence length="244" mass="26933">MQRSPLLGERGGKGRGKRGNGGGMDDGPNQDPMVPSSRAIVVPVFGLCGNFGCLGGIRKYLELTPPVEIYVQRDHHRGPSLFRQNFGSLPASLPFRGKLREIGHPATLEKNVYDKGQIHVHSKAMLKDVLSDLSRESRINAGVRQALKEVGKEEVSSLVESSWTVVVLTLSLDSREAGEAVGLLVNGARYRNVDDASDMLAKSVRRLEVVWATTRANFLDLRLVVLGFVPPPRLIPIYYKRYVF</sequence>
<organism evidence="2 3">
    <name type="scientific">Dendrobium thyrsiflorum</name>
    <name type="common">Pinecone-like raceme dendrobium</name>
    <name type="synonym">Orchid</name>
    <dbReference type="NCBI Taxonomy" id="117978"/>
    <lineage>
        <taxon>Eukaryota</taxon>
        <taxon>Viridiplantae</taxon>
        <taxon>Streptophyta</taxon>
        <taxon>Embryophyta</taxon>
        <taxon>Tracheophyta</taxon>
        <taxon>Spermatophyta</taxon>
        <taxon>Magnoliopsida</taxon>
        <taxon>Liliopsida</taxon>
        <taxon>Asparagales</taxon>
        <taxon>Orchidaceae</taxon>
        <taxon>Epidendroideae</taxon>
        <taxon>Malaxideae</taxon>
        <taxon>Dendrobiinae</taxon>
        <taxon>Dendrobium</taxon>
    </lineage>
</organism>
<gene>
    <name evidence="2" type="ORF">M5K25_026948</name>
</gene>
<dbReference type="EMBL" id="JANQDX010000019">
    <property type="protein sequence ID" value="KAL0904797.1"/>
    <property type="molecule type" value="Genomic_DNA"/>
</dbReference>
<proteinExistence type="predicted"/>
<name>A0ABD0TYW2_DENTH</name>
<comment type="caution">
    <text evidence="2">The sequence shown here is derived from an EMBL/GenBank/DDBJ whole genome shotgun (WGS) entry which is preliminary data.</text>
</comment>
<dbReference type="AlphaFoldDB" id="A0ABD0TYW2"/>